<dbReference type="EC" id="2.7.8.7" evidence="1"/>
<accession>A0A448YPR4</accession>
<dbReference type="GO" id="GO:0008897">
    <property type="term" value="F:holo-[acyl-carrier-protein] synthase activity"/>
    <property type="evidence" value="ECO:0007669"/>
    <property type="project" value="UniProtKB-EC"/>
</dbReference>
<dbReference type="GO" id="GO:0005829">
    <property type="term" value="C:cytosol"/>
    <property type="evidence" value="ECO:0007669"/>
    <property type="project" value="TreeGrafter"/>
</dbReference>
<keyword evidence="2" id="KW-0808">Transferase</keyword>
<protein>
    <recommendedName>
        <fullName evidence="1">holo-[acyl-carrier-protein] synthase</fullName>
        <ecNumber evidence="1">2.7.8.7</ecNumber>
    </recommendedName>
</protein>
<evidence type="ECO:0000256" key="2">
    <source>
        <dbReference type="ARBA" id="ARBA00022679"/>
    </source>
</evidence>
<dbReference type="InParanoid" id="A0A448YPR4"/>
<dbReference type="InterPro" id="IPR050559">
    <property type="entry name" value="P-Pant_transferase_sf"/>
</dbReference>
<dbReference type="EMBL" id="CAACVR010000032">
    <property type="protein sequence ID" value="VEU22866.1"/>
    <property type="molecule type" value="Genomic_DNA"/>
</dbReference>
<dbReference type="OrthoDB" id="26719at2759"/>
<dbReference type="Proteomes" id="UP000290900">
    <property type="component" value="Unassembled WGS sequence"/>
</dbReference>
<dbReference type="AlphaFoldDB" id="A0A448YPR4"/>
<sequence length="294" mass="34178">MSFTDAVFEQFHHVVEPESDCIYFFYCNVDDAVIDLLRDDYYYEICGRMVPLKSQVSLRRIKDDRNRIMKLVNSLLIRYVTVLYEKNVETWKDLQIEYEHYGKPFVGNRSYSYNSSDEDGIASLCVSFDSRCKIGIDLSNPDDIERFQISDLRDFYRSEFREIFTPGEVAELDLAFERLSRREQLQRLSEYWALKESLSKFEGFGLHKGLKRYAIEGPKVPMRIGEKRSSNAQSFTKIEDIELTSLAGHGPVRNACFLIPGTEIICSIMSDRKVVRVISMDAFSMVKFINESQG</sequence>
<evidence type="ECO:0000313" key="5">
    <source>
        <dbReference type="Proteomes" id="UP000290900"/>
    </source>
</evidence>
<dbReference type="STRING" id="13370.A0A448YPR4"/>
<dbReference type="Pfam" id="PF01648">
    <property type="entry name" value="ACPS"/>
    <property type="match status" value="1"/>
</dbReference>
<proteinExistence type="predicted"/>
<evidence type="ECO:0000259" key="3">
    <source>
        <dbReference type="Pfam" id="PF01648"/>
    </source>
</evidence>
<dbReference type="InterPro" id="IPR008278">
    <property type="entry name" value="4-PPantetheinyl_Trfase_dom"/>
</dbReference>
<name>A0A448YPR4_BRENA</name>
<organism evidence="4 5">
    <name type="scientific">Brettanomyces naardenensis</name>
    <name type="common">Yeast</name>
    <dbReference type="NCBI Taxonomy" id="13370"/>
    <lineage>
        <taxon>Eukaryota</taxon>
        <taxon>Fungi</taxon>
        <taxon>Dikarya</taxon>
        <taxon>Ascomycota</taxon>
        <taxon>Saccharomycotina</taxon>
        <taxon>Pichiomycetes</taxon>
        <taxon>Pichiales</taxon>
        <taxon>Pichiaceae</taxon>
        <taxon>Brettanomyces</taxon>
    </lineage>
</organism>
<dbReference type="SUPFAM" id="SSF56214">
    <property type="entry name" value="4'-phosphopantetheinyl transferase"/>
    <property type="match status" value="2"/>
</dbReference>
<feature type="domain" description="4'-phosphopantetheinyl transferase" evidence="3">
    <location>
        <begin position="143"/>
        <end position="212"/>
    </location>
</feature>
<dbReference type="GO" id="GO:0019878">
    <property type="term" value="P:lysine biosynthetic process via aminoadipic acid"/>
    <property type="evidence" value="ECO:0007669"/>
    <property type="project" value="TreeGrafter"/>
</dbReference>
<dbReference type="FunCoup" id="A0A448YPR4">
    <property type="interactions" value="32"/>
</dbReference>
<dbReference type="GO" id="GO:0000287">
    <property type="term" value="F:magnesium ion binding"/>
    <property type="evidence" value="ECO:0007669"/>
    <property type="project" value="InterPro"/>
</dbReference>
<dbReference type="Gene3D" id="3.90.470.20">
    <property type="entry name" value="4'-phosphopantetheinyl transferase domain"/>
    <property type="match status" value="2"/>
</dbReference>
<evidence type="ECO:0000313" key="4">
    <source>
        <dbReference type="EMBL" id="VEU22866.1"/>
    </source>
</evidence>
<reference evidence="4 5" key="1">
    <citation type="submission" date="2018-12" db="EMBL/GenBank/DDBJ databases">
        <authorList>
            <person name="Tiukova I."/>
            <person name="Dainat J."/>
        </authorList>
    </citation>
    <scope>NUCLEOTIDE SEQUENCE [LARGE SCALE GENOMIC DNA]</scope>
</reference>
<dbReference type="InterPro" id="IPR037143">
    <property type="entry name" value="4-PPantetheinyl_Trfase_dom_sf"/>
</dbReference>
<gene>
    <name evidence="4" type="ORF">BRENAR_LOCUS3597</name>
</gene>
<dbReference type="PANTHER" id="PTHR12215">
    <property type="entry name" value="PHOSPHOPANTETHEINE TRANSFERASE"/>
    <property type="match status" value="1"/>
</dbReference>
<dbReference type="PANTHER" id="PTHR12215:SF10">
    <property type="entry name" value="L-AMINOADIPATE-SEMIALDEHYDE DEHYDROGENASE-PHOSPHOPANTETHEINYL TRANSFERASE"/>
    <property type="match status" value="1"/>
</dbReference>
<evidence type="ECO:0000256" key="1">
    <source>
        <dbReference type="ARBA" id="ARBA00013172"/>
    </source>
</evidence>
<keyword evidence="5" id="KW-1185">Reference proteome</keyword>